<feature type="compositionally biased region" description="Basic and acidic residues" evidence="1">
    <location>
        <begin position="53"/>
        <end position="62"/>
    </location>
</feature>
<feature type="region of interest" description="Disordered" evidence="1">
    <location>
        <begin position="44"/>
        <end position="104"/>
    </location>
</feature>
<accession>A0ABR0M760</accession>
<evidence type="ECO:0000313" key="2">
    <source>
        <dbReference type="EMBL" id="KAK5288535.1"/>
    </source>
</evidence>
<feature type="compositionally biased region" description="Acidic residues" evidence="1">
    <location>
        <begin position="84"/>
        <end position="100"/>
    </location>
</feature>
<comment type="caution">
    <text evidence="2">The sequence shown here is derived from an EMBL/GenBank/DDBJ whole genome shotgun (WGS) entry which is preliminary data.</text>
</comment>
<gene>
    <name evidence="2" type="ORF">LTR16_003379</name>
</gene>
<reference evidence="2 3" key="1">
    <citation type="submission" date="2023-08" db="EMBL/GenBank/DDBJ databases">
        <title>Black Yeasts Isolated from many extreme environments.</title>
        <authorList>
            <person name="Coleine C."/>
            <person name="Stajich J.E."/>
            <person name="Selbmann L."/>
        </authorList>
    </citation>
    <scope>NUCLEOTIDE SEQUENCE [LARGE SCALE GENOMIC DNA]</scope>
    <source>
        <strain evidence="2 3">CCFEE 536</strain>
    </source>
</reference>
<protein>
    <submittedName>
        <fullName evidence="2">Uncharacterized protein</fullName>
    </submittedName>
</protein>
<dbReference type="EMBL" id="JAVRRA010000350">
    <property type="protein sequence ID" value="KAK5288535.1"/>
    <property type="molecule type" value="Genomic_DNA"/>
</dbReference>
<proteinExistence type="predicted"/>
<organism evidence="2 3">
    <name type="scientific">Cryomyces antarcticus</name>
    <dbReference type="NCBI Taxonomy" id="329879"/>
    <lineage>
        <taxon>Eukaryota</taxon>
        <taxon>Fungi</taxon>
        <taxon>Dikarya</taxon>
        <taxon>Ascomycota</taxon>
        <taxon>Pezizomycotina</taxon>
        <taxon>Dothideomycetes</taxon>
        <taxon>Dothideomycetes incertae sedis</taxon>
        <taxon>Cryomyces</taxon>
    </lineage>
</organism>
<evidence type="ECO:0000313" key="3">
    <source>
        <dbReference type="Proteomes" id="UP001357485"/>
    </source>
</evidence>
<sequence length="145" mass="13860">MTPPTLMLVGETAVEGAGSATVEIVSAAEPPAEGTEEGVRLLEVGDDGNGFIKDAEDGKLGGDDAVASTGEDSTAGALSATGEVPEDGSAEPGEAEDIGAEDTVGFGDGGAGCVLWATIVGIDNGEAGAVAALVKGVGVANTEAG</sequence>
<name>A0ABR0M760_9PEZI</name>
<dbReference type="Proteomes" id="UP001357485">
    <property type="component" value="Unassembled WGS sequence"/>
</dbReference>
<evidence type="ECO:0000256" key="1">
    <source>
        <dbReference type="SAM" id="MobiDB-lite"/>
    </source>
</evidence>
<keyword evidence="3" id="KW-1185">Reference proteome</keyword>